<dbReference type="EMBL" id="GGEC01067047">
    <property type="protein sequence ID" value="MBX47531.1"/>
    <property type="molecule type" value="Transcribed_RNA"/>
</dbReference>
<evidence type="ECO:0000313" key="1">
    <source>
        <dbReference type="EMBL" id="MBX47531.1"/>
    </source>
</evidence>
<protein>
    <submittedName>
        <fullName evidence="1">Uncharacterized protein</fullName>
    </submittedName>
</protein>
<organism evidence="1">
    <name type="scientific">Rhizophora mucronata</name>
    <name type="common">Asiatic mangrove</name>
    <dbReference type="NCBI Taxonomy" id="61149"/>
    <lineage>
        <taxon>Eukaryota</taxon>
        <taxon>Viridiplantae</taxon>
        <taxon>Streptophyta</taxon>
        <taxon>Embryophyta</taxon>
        <taxon>Tracheophyta</taxon>
        <taxon>Spermatophyta</taxon>
        <taxon>Magnoliopsida</taxon>
        <taxon>eudicotyledons</taxon>
        <taxon>Gunneridae</taxon>
        <taxon>Pentapetalae</taxon>
        <taxon>rosids</taxon>
        <taxon>fabids</taxon>
        <taxon>Malpighiales</taxon>
        <taxon>Rhizophoraceae</taxon>
        <taxon>Rhizophora</taxon>
    </lineage>
</organism>
<accession>A0A2P2NYR4</accession>
<proteinExistence type="predicted"/>
<name>A0A2P2NYR4_RHIMU</name>
<sequence>MEPTKLNLCINLFVSVPCNHDNSFELQFNLSQQHVVNGKNNVSFSFVSQACEKIMEG</sequence>
<dbReference type="AlphaFoldDB" id="A0A2P2NYR4"/>
<reference evidence="1" key="1">
    <citation type="submission" date="2018-02" db="EMBL/GenBank/DDBJ databases">
        <title>Rhizophora mucronata_Transcriptome.</title>
        <authorList>
            <person name="Meera S.P."/>
            <person name="Sreeshan A."/>
            <person name="Augustine A."/>
        </authorList>
    </citation>
    <scope>NUCLEOTIDE SEQUENCE</scope>
    <source>
        <tissue evidence="1">Leaf</tissue>
    </source>
</reference>